<dbReference type="InterPro" id="IPR053925">
    <property type="entry name" value="RecX_HTH_3rd"/>
</dbReference>
<dbReference type="Proteomes" id="UP001595847">
    <property type="component" value="Unassembled WGS sequence"/>
</dbReference>
<feature type="domain" description="RecX third three-helical" evidence="8">
    <location>
        <begin position="176"/>
        <end position="221"/>
    </location>
</feature>
<comment type="caution">
    <text evidence="10">The sequence shown here is derived from an EMBL/GenBank/DDBJ whole genome shotgun (WGS) entry which is preliminary data.</text>
</comment>
<dbReference type="InterPro" id="IPR003783">
    <property type="entry name" value="Regulatory_RecX"/>
</dbReference>
<feature type="domain" description="RecX second three-helical" evidence="7">
    <location>
        <begin position="127"/>
        <end position="167"/>
    </location>
</feature>
<evidence type="ECO:0000256" key="1">
    <source>
        <dbReference type="ARBA" id="ARBA00004496"/>
    </source>
</evidence>
<reference evidence="11" key="1">
    <citation type="journal article" date="2019" name="Int. J. Syst. Evol. Microbiol.">
        <title>The Global Catalogue of Microorganisms (GCM) 10K type strain sequencing project: providing services to taxonomists for standard genome sequencing and annotation.</title>
        <authorList>
            <consortium name="The Broad Institute Genomics Platform"/>
            <consortium name="The Broad Institute Genome Sequencing Center for Infectious Disease"/>
            <person name="Wu L."/>
            <person name="Ma J."/>
        </authorList>
    </citation>
    <scope>NUCLEOTIDE SEQUENCE [LARGE SCALE GENOMIC DNA]</scope>
    <source>
        <strain evidence="11">TBRC 1826</strain>
    </source>
</reference>
<dbReference type="HAMAP" id="MF_01114">
    <property type="entry name" value="RecX"/>
    <property type="match status" value="1"/>
</dbReference>
<evidence type="ECO:0000256" key="3">
    <source>
        <dbReference type="ARBA" id="ARBA00018111"/>
    </source>
</evidence>
<name>A0ABV8FKK8_9ACTN</name>
<dbReference type="RefSeq" id="WP_378530555.1">
    <property type="nucleotide sequence ID" value="NZ_JBHSBH010000004.1"/>
</dbReference>
<protein>
    <recommendedName>
        <fullName evidence="3 5">Regulatory protein RecX</fullName>
    </recommendedName>
</protein>
<feature type="domain" description="RecX first three-helical" evidence="9">
    <location>
        <begin position="81"/>
        <end position="119"/>
    </location>
</feature>
<dbReference type="PANTHER" id="PTHR33602:SF1">
    <property type="entry name" value="REGULATORY PROTEIN RECX FAMILY PROTEIN"/>
    <property type="match status" value="1"/>
</dbReference>
<feature type="compositionally biased region" description="Basic and acidic residues" evidence="6">
    <location>
        <begin position="38"/>
        <end position="49"/>
    </location>
</feature>
<dbReference type="InterPro" id="IPR053926">
    <property type="entry name" value="RecX_HTH_1st"/>
</dbReference>
<evidence type="ECO:0000259" key="8">
    <source>
        <dbReference type="Pfam" id="PF21981"/>
    </source>
</evidence>
<evidence type="ECO:0000256" key="6">
    <source>
        <dbReference type="SAM" id="MobiDB-lite"/>
    </source>
</evidence>
<comment type="similarity">
    <text evidence="2 5">Belongs to the RecX family.</text>
</comment>
<evidence type="ECO:0000256" key="4">
    <source>
        <dbReference type="ARBA" id="ARBA00022490"/>
    </source>
</evidence>
<sequence>MPEPRDRRGPSHRPPTPPAGPPRPEEGPAHLPWSDGEASGRAHRPEGEASGRPSRSARGEAAARASRRDGALTTEDPEAKARGICLNMLTAAPRTRAQLARALERRGIDPEVADSVLGRFSEAGLIDDAAFAGAWVDSRHAGRGLGRRALAAELRSRGVDDDIVRDAVDDITPGQEEDTARRLARRKLDSTRGHAPEVRVRRALGMLARKGYAAGLAYRVVREELEAEGAELDLPDPGLD</sequence>
<dbReference type="EMBL" id="JBHSBH010000004">
    <property type="protein sequence ID" value="MFC3995441.1"/>
    <property type="molecule type" value="Genomic_DNA"/>
</dbReference>
<dbReference type="PANTHER" id="PTHR33602">
    <property type="entry name" value="REGULATORY PROTEIN RECX FAMILY PROTEIN"/>
    <property type="match status" value="1"/>
</dbReference>
<proteinExistence type="inferred from homology"/>
<evidence type="ECO:0000259" key="7">
    <source>
        <dbReference type="Pfam" id="PF02631"/>
    </source>
</evidence>
<dbReference type="Pfam" id="PF02631">
    <property type="entry name" value="RecX_HTH2"/>
    <property type="match status" value="1"/>
</dbReference>
<dbReference type="Pfam" id="PF21982">
    <property type="entry name" value="RecX_HTH1"/>
    <property type="match status" value="1"/>
</dbReference>
<feature type="region of interest" description="Disordered" evidence="6">
    <location>
        <begin position="1"/>
        <end position="81"/>
    </location>
</feature>
<keyword evidence="4 5" id="KW-0963">Cytoplasm</keyword>
<dbReference type="Pfam" id="PF21981">
    <property type="entry name" value="RecX_HTH3"/>
    <property type="match status" value="1"/>
</dbReference>
<comment type="function">
    <text evidence="5">Modulates RecA activity.</text>
</comment>
<dbReference type="InterPro" id="IPR053924">
    <property type="entry name" value="RecX_HTH_2nd"/>
</dbReference>
<comment type="subcellular location">
    <subcellularLocation>
        <location evidence="1 5">Cytoplasm</location>
    </subcellularLocation>
</comment>
<accession>A0ABV8FKK8</accession>
<evidence type="ECO:0000256" key="2">
    <source>
        <dbReference type="ARBA" id="ARBA00009695"/>
    </source>
</evidence>
<dbReference type="Gene3D" id="1.10.10.10">
    <property type="entry name" value="Winged helix-like DNA-binding domain superfamily/Winged helix DNA-binding domain"/>
    <property type="match status" value="2"/>
</dbReference>
<organism evidence="10 11">
    <name type="scientific">Nocardiopsis sediminis</name>
    <dbReference type="NCBI Taxonomy" id="1778267"/>
    <lineage>
        <taxon>Bacteria</taxon>
        <taxon>Bacillati</taxon>
        <taxon>Actinomycetota</taxon>
        <taxon>Actinomycetes</taxon>
        <taxon>Streptosporangiales</taxon>
        <taxon>Nocardiopsidaceae</taxon>
        <taxon>Nocardiopsis</taxon>
    </lineage>
</organism>
<evidence type="ECO:0000259" key="9">
    <source>
        <dbReference type="Pfam" id="PF21982"/>
    </source>
</evidence>
<evidence type="ECO:0000256" key="5">
    <source>
        <dbReference type="HAMAP-Rule" id="MF_01114"/>
    </source>
</evidence>
<evidence type="ECO:0000313" key="11">
    <source>
        <dbReference type="Proteomes" id="UP001595847"/>
    </source>
</evidence>
<dbReference type="InterPro" id="IPR036388">
    <property type="entry name" value="WH-like_DNA-bd_sf"/>
</dbReference>
<feature type="compositionally biased region" description="Low complexity" evidence="6">
    <location>
        <begin position="50"/>
        <end position="64"/>
    </location>
</feature>
<feature type="compositionally biased region" description="Pro residues" evidence="6">
    <location>
        <begin position="12"/>
        <end position="22"/>
    </location>
</feature>
<evidence type="ECO:0000313" key="10">
    <source>
        <dbReference type="EMBL" id="MFC3995441.1"/>
    </source>
</evidence>
<keyword evidence="11" id="KW-1185">Reference proteome</keyword>
<gene>
    <name evidence="5" type="primary">recX</name>
    <name evidence="10" type="ORF">ACFOVU_05925</name>
</gene>